<keyword evidence="3" id="KW-0050">Antiport</keyword>
<evidence type="ECO:0000256" key="6">
    <source>
        <dbReference type="ARBA" id="ARBA00022989"/>
    </source>
</evidence>
<dbReference type="Pfam" id="PF00662">
    <property type="entry name" value="Proton_antipo_N"/>
    <property type="match status" value="1"/>
</dbReference>
<keyword evidence="6 10" id="KW-1133">Transmembrane helix</keyword>
<organism evidence="15 16">
    <name type="scientific">Acanthopleuribacter pedis</name>
    <dbReference type="NCBI Taxonomy" id="442870"/>
    <lineage>
        <taxon>Bacteria</taxon>
        <taxon>Pseudomonadati</taxon>
        <taxon>Acidobacteriota</taxon>
        <taxon>Holophagae</taxon>
        <taxon>Acanthopleuribacterales</taxon>
        <taxon>Acanthopleuribacteraceae</taxon>
        <taxon>Acanthopleuribacter</taxon>
    </lineage>
</organism>
<feature type="domain" description="MrpA C-terminal/MbhD" evidence="13">
    <location>
        <begin position="610"/>
        <end position="674"/>
    </location>
</feature>
<evidence type="ECO:0000256" key="10">
    <source>
        <dbReference type="SAM" id="Phobius"/>
    </source>
</evidence>
<evidence type="ECO:0000259" key="14">
    <source>
        <dbReference type="Pfam" id="PF20501"/>
    </source>
</evidence>
<keyword evidence="5 9" id="KW-0812">Transmembrane</keyword>
<dbReference type="InterPro" id="IPR025383">
    <property type="entry name" value="MrpA_C/MbhD"/>
</dbReference>
<evidence type="ECO:0000256" key="5">
    <source>
        <dbReference type="ARBA" id="ARBA00022692"/>
    </source>
</evidence>
<keyword evidence="4" id="KW-1003">Cell membrane</keyword>
<feature type="domain" description="NADH:quinone oxidoreductase/Mrp antiporter transmembrane" evidence="11">
    <location>
        <begin position="125"/>
        <end position="410"/>
    </location>
</feature>
<sequence>MALPLIVVVGLLLSCLAPTLGRLLGQKVAPLLALFPAAVCLWLCATVLPNLDTPLLFEAPWIPSLNMSYAFHLDGLSALFMLFISAIGTFIFMYAGGYLGNHPQLGRLFAFLLLFFSAMLGLVIADDLILLFIFWELTSISSFFLIGFKHESEEARRSALQALLVTGAGGLALLAGLILLGDIGGTYRVSELLLRGDTFIRHPLSDAALLLILAGAFTKSAQFPFHFWLPGAMVAPTPISAFLHSATMVKAGIFLLARLHPLLSDHLWWTPLVAGAGAITMTYGALRSPWERDLKTILAYATVSVLGMLTMLLGLGVDKAIPAFVAVILAHAFYKASLFMVAGILDHQCGTRNIDELRGLRSALPITSVAAGLAAVSMMGIPPLFGFIAKEKLIEAALKAEWYGMLMIAAVFVSAACLTVSAWQVGFRPFRGTPKPTPKQAKEGGPLLWAGPLFFAILPVPLGLLVSFWSGPFFSAAVGAIQGQNLEMTVKLWYGFNLALLMSFLILGAGVGLTLKRDKITAYLKRTVYAKWPAAFHGAAVFQFGLKQAFALANAQTRILFQDALRHNLTFIMVVFLGLGFTILKITNVAWPFNPVPLDNPPLFELMIGLVIVAAIAAAIRAQSMVVAAACLGVVGFAVSCFFMIHGAIDLAITQLVIETLTVLLFVLVVHRFPDFNTKESELRRRFDALLAAASGAFMTLLIWKADLIQLQDPISGYFAENSMTKGYGQNVVNVILVDFRALDTLGEIVVLLIAALGVYSLTRQKLKKAKKATEGGAA</sequence>
<dbReference type="InterPro" id="IPR046806">
    <property type="entry name" value="MrpA_C/MbhE"/>
</dbReference>
<evidence type="ECO:0000313" key="16">
    <source>
        <dbReference type="Proteomes" id="UP000664417"/>
    </source>
</evidence>
<dbReference type="PANTHER" id="PTHR43373:SF1">
    <property type="entry name" value="NA(+)_H(+) ANTIPORTER SUBUNIT A"/>
    <property type="match status" value="1"/>
</dbReference>
<protein>
    <submittedName>
        <fullName evidence="15">DUF4040 domain-containing protein</fullName>
    </submittedName>
</protein>
<feature type="transmembrane region" description="Helical" evidence="10">
    <location>
        <begin position="266"/>
        <end position="286"/>
    </location>
</feature>
<dbReference type="InterPro" id="IPR050616">
    <property type="entry name" value="CPA3_Na-H_Antiporter_A"/>
</dbReference>
<reference evidence="15" key="1">
    <citation type="submission" date="2021-03" db="EMBL/GenBank/DDBJ databases">
        <authorList>
            <person name="Wang G."/>
        </authorList>
    </citation>
    <scope>NUCLEOTIDE SEQUENCE</scope>
    <source>
        <strain evidence="15">KCTC 12899</strain>
    </source>
</reference>
<feature type="transmembrane region" description="Helical" evidence="10">
    <location>
        <begin position="129"/>
        <end position="148"/>
    </location>
</feature>
<evidence type="ECO:0000256" key="7">
    <source>
        <dbReference type="ARBA" id="ARBA00023065"/>
    </source>
</evidence>
<dbReference type="RefSeq" id="WP_207862719.1">
    <property type="nucleotide sequence ID" value="NZ_JAFREP010000042.1"/>
</dbReference>
<dbReference type="PANTHER" id="PTHR43373">
    <property type="entry name" value="NA(+)/H(+) ANTIPORTER SUBUNIT"/>
    <property type="match status" value="1"/>
</dbReference>
<feature type="transmembrane region" description="Helical" evidence="10">
    <location>
        <begin position="627"/>
        <end position="646"/>
    </location>
</feature>
<feature type="transmembrane region" description="Helical" evidence="10">
    <location>
        <begin position="447"/>
        <end position="469"/>
    </location>
</feature>
<dbReference type="Proteomes" id="UP000664417">
    <property type="component" value="Unassembled WGS sequence"/>
</dbReference>
<keyword evidence="7" id="KW-0406">Ion transport</keyword>
<evidence type="ECO:0000256" key="3">
    <source>
        <dbReference type="ARBA" id="ARBA00022449"/>
    </source>
</evidence>
<dbReference type="Gene3D" id="1.20.120.1200">
    <property type="entry name" value="NADH-ubiquinone/plastoquinone oxidoreductase chain 6, subunit NuoJ"/>
    <property type="match status" value="1"/>
</dbReference>
<feature type="transmembrane region" description="Helical" evidence="10">
    <location>
        <begin position="323"/>
        <end position="345"/>
    </location>
</feature>
<evidence type="ECO:0000256" key="9">
    <source>
        <dbReference type="RuleBase" id="RU000320"/>
    </source>
</evidence>
<evidence type="ECO:0000259" key="12">
    <source>
        <dbReference type="Pfam" id="PF00662"/>
    </source>
</evidence>
<feature type="transmembrane region" description="Helical" evidence="10">
    <location>
        <begin position="160"/>
        <end position="180"/>
    </location>
</feature>
<keyword evidence="16" id="KW-1185">Reference proteome</keyword>
<feature type="transmembrane region" description="Helical" evidence="10">
    <location>
        <begin position="492"/>
        <end position="515"/>
    </location>
</feature>
<feature type="domain" description="MrpA C-terminal/MbhE" evidence="14">
    <location>
        <begin position="683"/>
        <end position="765"/>
    </location>
</feature>
<dbReference type="GO" id="GO:0015297">
    <property type="term" value="F:antiporter activity"/>
    <property type="evidence" value="ECO:0007669"/>
    <property type="project" value="UniProtKB-KW"/>
</dbReference>
<keyword evidence="2" id="KW-0813">Transport</keyword>
<dbReference type="InterPro" id="IPR001750">
    <property type="entry name" value="ND/Mrp_TM"/>
</dbReference>
<dbReference type="InterPro" id="IPR042106">
    <property type="entry name" value="Nuo/plastoQ_OxRdtase_6_NuoJ"/>
</dbReference>
<feature type="transmembrane region" description="Helical" evidence="10">
    <location>
        <begin position="745"/>
        <end position="763"/>
    </location>
</feature>
<evidence type="ECO:0000256" key="8">
    <source>
        <dbReference type="ARBA" id="ARBA00023136"/>
    </source>
</evidence>
<feature type="transmembrane region" description="Helical" evidence="10">
    <location>
        <begin position="298"/>
        <end position="317"/>
    </location>
</feature>
<feature type="transmembrane region" description="Helical" evidence="10">
    <location>
        <begin position="402"/>
        <end position="426"/>
    </location>
</feature>
<feature type="transmembrane region" description="Helical" evidence="10">
    <location>
        <begin position="366"/>
        <end position="390"/>
    </location>
</feature>
<comment type="caution">
    <text evidence="15">The sequence shown here is derived from an EMBL/GenBank/DDBJ whole genome shotgun (WGS) entry which is preliminary data.</text>
</comment>
<feature type="transmembrane region" description="Helical" evidence="10">
    <location>
        <begin position="6"/>
        <end position="24"/>
    </location>
</feature>
<evidence type="ECO:0000313" key="15">
    <source>
        <dbReference type="EMBL" id="MBO1322747.1"/>
    </source>
</evidence>
<comment type="subcellular location">
    <subcellularLocation>
        <location evidence="1">Cell membrane</location>
        <topology evidence="1">Multi-pass membrane protein</topology>
    </subcellularLocation>
    <subcellularLocation>
        <location evidence="9">Membrane</location>
        <topology evidence="9">Multi-pass membrane protein</topology>
    </subcellularLocation>
</comment>
<evidence type="ECO:0000256" key="4">
    <source>
        <dbReference type="ARBA" id="ARBA00022475"/>
    </source>
</evidence>
<dbReference type="PRINTS" id="PR01434">
    <property type="entry name" value="NADHDHGNASE5"/>
</dbReference>
<feature type="transmembrane region" description="Helical" evidence="10">
    <location>
        <begin position="652"/>
        <end position="674"/>
    </location>
</feature>
<feature type="transmembrane region" description="Helical" evidence="10">
    <location>
        <begin position="69"/>
        <end position="93"/>
    </location>
</feature>
<dbReference type="Pfam" id="PF20501">
    <property type="entry name" value="MbhE"/>
    <property type="match status" value="1"/>
</dbReference>
<dbReference type="GO" id="GO:0005886">
    <property type="term" value="C:plasma membrane"/>
    <property type="evidence" value="ECO:0007669"/>
    <property type="project" value="UniProtKB-SubCell"/>
</dbReference>
<evidence type="ECO:0000256" key="2">
    <source>
        <dbReference type="ARBA" id="ARBA00022448"/>
    </source>
</evidence>
<feature type="transmembrane region" description="Helical" evidence="10">
    <location>
        <begin position="31"/>
        <end position="49"/>
    </location>
</feature>
<feature type="transmembrane region" description="Helical" evidence="10">
    <location>
        <begin position="200"/>
        <end position="218"/>
    </location>
</feature>
<feature type="transmembrane region" description="Helical" evidence="10">
    <location>
        <begin position="105"/>
        <end position="123"/>
    </location>
</feature>
<proteinExistence type="predicted"/>
<dbReference type="EMBL" id="JAFREP010000042">
    <property type="protein sequence ID" value="MBO1322747.1"/>
    <property type="molecule type" value="Genomic_DNA"/>
</dbReference>
<feature type="transmembrane region" description="Helical" evidence="10">
    <location>
        <begin position="225"/>
        <end position="246"/>
    </location>
</feature>
<name>A0A8J7QA05_9BACT</name>
<evidence type="ECO:0000259" key="11">
    <source>
        <dbReference type="Pfam" id="PF00361"/>
    </source>
</evidence>
<dbReference type="Pfam" id="PF00361">
    <property type="entry name" value="Proton_antipo_M"/>
    <property type="match status" value="1"/>
</dbReference>
<dbReference type="GO" id="GO:0006811">
    <property type="term" value="P:monoatomic ion transport"/>
    <property type="evidence" value="ECO:0007669"/>
    <property type="project" value="UniProtKB-KW"/>
</dbReference>
<keyword evidence="8 10" id="KW-0472">Membrane</keyword>
<feature type="transmembrane region" description="Helical" evidence="10">
    <location>
        <begin position="603"/>
        <end position="620"/>
    </location>
</feature>
<dbReference type="Pfam" id="PF13244">
    <property type="entry name" value="MbhD"/>
    <property type="match status" value="1"/>
</dbReference>
<feature type="domain" description="NADH-Ubiquinone oxidoreductase (complex I) chain 5 N-terminal" evidence="12">
    <location>
        <begin position="62"/>
        <end position="107"/>
    </location>
</feature>
<dbReference type="AlphaFoldDB" id="A0A8J7QA05"/>
<accession>A0A8J7QA05</accession>
<dbReference type="InterPro" id="IPR001516">
    <property type="entry name" value="Proton_antipo_N"/>
</dbReference>
<evidence type="ECO:0000259" key="13">
    <source>
        <dbReference type="Pfam" id="PF13244"/>
    </source>
</evidence>
<feature type="transmembrane region" description="Helical" evidence="10">
    <location>
        <begin position="686"/>
        <end position="704"/>
    </location>
</feature>
<evidence type="ECO:0000256" key="1">
    <source>
        <dbReference type="ARBA" id="ARBA00004651"/>
    </source>
</evidence>
<feature type="transmembrane region" description="Helical" evidence="10">
    <location>
        <begin position="568"/>
        <end position="591"/>
    </location>
</feature>
<gene>
    <name evidence="15" type="ORF">J3U88_30020</name>
</gene>